<accession>A0A034V1L6</accession>
<dbReference type="Gene3D" id="3.30.420.10">
    <property type="entry name" value="Ribonuclease H-like superfamily/Ribonuclease H"/>
    <property type="match status" value="1"/>
</dbReference>
<dbReference type="GO" id="GO:0003676">
    <property type="term" value="F:nucleic acid binding"/>
    <property type="evidence" value="ECO:0007669"/>
    <property type="project" value="InterPro"/>
</dbReference>
<dbReference type="AlphaFoldDB" id="A0A034V1L6"/>
<evidence type="ECO:0000313" key="1">
    <source>
        <dbReference type="EMBL" id="JAC35660.1"/>
    </source>
</evidence>
<sequence>QIQSVLKMASKQQHLRDRVVQFYKKHETAGKKFTCAHFMAEGVSRRTIYSILSTLKIERQPGSGRKPTIMTPQNVRKLKTLFNNNYCISQTEVARKFECSQPYICKTLNRLHIKARKKQRCPGYTEEQISQVKSQCRWMCKNFSGKSFILDDESYFSLSGPQMPGNDVYYTDDMSITPPEIKYKFKKKFESKVMLYIAVSSKGISEPFFKPNGLAINHETYINQCLDKILVPFIHKHHKNDEIVFWP</sequence>
<feature type="non-terminal residue" evidence="1">
    <location>
        <position position="1"/>
    </location>
</feature>
<name>A0A034V1L6_BACDO</name>
<organism evidence="1">
    <name type="scientific">Bactrocera dorsalis</name>
    <name type="common">Oriental fruit fly</name>
    <name type="synonym">Dacus dorsalis</name>
    <dbReference type="NCBI Taxonomy" id="27457"/>
    <lineage>
        <taxon>Eukaryota</taxon>
        <taxon>Metazoa</taxon>
        <taxon>Ecdysozoa</taxon>
        <taxon>Arthropoda</taxon>
        <taxon>Hexapoda</taxon>
        <taxon>Insecta</taxon>
        <taxon>Pterygota</taxon>
        <taxon>Neoptera</taxon>
        <taxon>Endopterygota</taxon>
        <taxon>Diptera</taxon>
        <taxon>Brachycera</taxon>
        <taxon>Muscomorpha</taxon>
        <taxon>Tephritoidea</taxon>
        <taxon>Tephritidae</taxon>
        <taxon>Bactrocera</taxon>
        <taxon>Bactrocera</taxon>
    </lineage>
</organism>
<proteinExistence type="predicted"/>
<protein>
    <submittedName>
        <fullName evidence="1">Uncharacterized protein</fullName>
    </submittedName>
</protein>
<reference evidence="1" key="1">
    <citation type="journal article" date="2014" name="BMC Genomics">
        <title>Characterizing the developmental transcriptome of the oriental fruit fly, Bactrocera dorsalis (Diptera: Tephritidae) through comparative genomic analysis with Drosophila melanogaster utilizing modENCODE datasets.</title>
        <authorList>
            <person name="Geib S.M."/>
            <person name="Calla B."/>
            <person name="Hall B."/>
            <person name="Hou S."/>
            <person name="Manoukis N.C."/>
        </authorList>
    </citation>
    <scope>NUCLEOTIDE SEQUENCE</scope>
    <source>
        <strain evidence="1">Punador</strain>
    </source>
</reference>
<feature type="non-terminal residue" evidence="1">
    <location>
        <position position="247"/>
    </location>
</feature>
<dbReference type="InterPro" id="IPR036397">
    <property type="entry name" value="RNaseH_sf"/>
</dbReference>
<dbReference type="EMBL" id="GAKP01023296">
    <property type="protein sequence ID" value="JAC35660.1"/>
    <property type="molecule type" value="Transcribed_RNA"/>
</dbReference>